<accession>A0ABM9FGF0</accession>
<dbReference type="InterPro" id="IPR003991">
    <property type="entry name" value="Pertactin_virulence_factor"/>
</dbReference>
<dbReference type="InterPro" id="IPR051551">
    <property type="entry name" value="Autotransporter_adhesion"/>
</dbReference>
<evidence type="ECO:0000259" key="2">
    <source>
        <dbReference type="PROSITE" id="PS51208"/>
    </source>
</evidence>
<feature type="domain" description="Autotransporter" evidence="2">
    <location>
        <begin position="707"/>
        <end position="971"/>
    </location>
</feature>
<evidence type="ECO:0000256" key="1">
    <source>
        <dbReference type="SAM" id="SignalP"/>
    </source>
</evidence>
<keyword evidence="4" id="KW-1185">Reference proteome</keyword>
<dbReference type="PRINTS" id="PR01484">
    <property type="entry name" value="PRTACTNFAMLY"/>
</dbReference>
<name>A0ABM9FGF0_9ENTR</name>
<dbReference type="NCBIfam" id="TIGR01414">
    <property type="entry name" value="autotrans_barl"/>
    <property type="match status" value="1"/>
</dbReference>
<feature type="signal peptide" evidence="1">
    <location>
        <begin position="1"/>
        <end position="27"/>
    </location>
</feature>
<dbReference type="InterPro" id="IPR006315">
    <property type="entry name" value="OM_autotransptr_brl_dom"/>
</dbReference>
<dbReference type="SMART" id="SM00869">
    <property type="entry name" value="Autotransporter"/>
    <property type="match status" value="1"/>
</dbReference>
<protein>
    <submittedName>
        <fullName evidence="3">Outer membrane autotransporter barrel domain-containing protein</fullName>
    </submittedName>
</protein>
<proteinExistence type="predicted"/>
<dbReference type="PROSITE" id="PS51208">
    <property type="entry name" value="AUTOTRANSPORTER"/>
    <property type="match status" value="1"/>
</dbReference>
<dbReference type="SUPFAM" id="SSF51126">
    <property type="entry name" value="Pectin lyase-like"/>
    <property type="match status" value="1"/>
</dbReference>
<dbReference type="InterPro" id="IPR036709">
    <property type="entry name" value="Autotransporte_beta_dom_sf"/>
</dbReference>
<dbReference type="InterPro" id="IPR011050">
    <property type="entry name" value="Pectin_lyase_fold/virulence"/>
</dbReference>
<organism evidence="3 4">
    <name type="scientific">Pseudocitrobacter vendiensis</name>
    <dbReference type="NCBI Taxonomy" id="2488306"/>
    <lineage>
        <taxon>Bacteria</taxon>
        <taxon>Pseudomonadati</taxon>
        <taxon>Pseudomonadota</taxon>
        <taxon>Gammaproteobacteria</taxon>
        <taxon>Enterobacterales</taxon>
        <taxon>Enterobacteriaceae</taxon>
        <taxon>Pseudocitrobacter</taxon>
    </lineage>
</organism>
<dbReference type="PANTHER" id="PTHR35037:SF2">
    <property type="match status" value="1"/>
</dbReference>
<dbReference type="PANTHER" id="PTHR35037">
    <property type="entry name" value="C-TERMINAL REGION OF AIDA-LIKE PROTEIN"/>
    <property type="match status" value="1"/>
</dbReference>
<dbReference type="EMBL" id="CALSBS010000045">
    <property type="protein sequence ID" value="CAH6662351.1"/>
    <property type="molecule type" value="Genomic_DNA"/>
</dbReference>
<evidence type="ECO:0000313" key="3">
    <source>
        <dbReference type="EMBL" id="CAH6662351.1"/>
    </source>
</evidence>
<reference evidence="3" key="1">
    <citation type="submission" date="2022-05" db="EMBL/GenBank/DDBJ databases">
        <authorList>
            <person name="Blom J."/>
        </authorList>
    </citation>
    <scope>NUCLEOTIDE SEQUENCE</scope>
    <source>
        <strain evidence="3">Type strain: CPO20170097</strain>
    </source>
</reference>
<keyword evidence="1" id="KW-0732">Signal</keyword>
<gene>
    <name evidence="3" type="ORF">FBBNIHIM_24940</name>
</gene>
<dbReference type="Pfam" id="PF03797">
    <property type="entry name" value="Autotransporter"/>
    <property type="match status" value="1"/>
</dbReference>
<comment type="caution">
    <text evidence="3">The sequence shown here is derived from an EMBL/GenBank/DDBJ whole genome shotgun (WGS) entry which is preliminary data.</text>
</comment>
<evidence type="ECO:0000313" key="4">
    <source>
        <dbReference type="Proteomes" id="UP001152651"/>
    </source>
</evidence>
<sequence>MHSWKKKLVVSQLALACTLAIASQANATAYDTFGFHDDALTPYSEFNDWTSLDHDYVSYSGYVYNNAAEGNYDTTFNGDTVNGVISTYYLNRDYTDAANTLSLSNTTVHGMITSYRPGHFDNLVDGLPSDNSTFYTWGEAVAHDWVDGDTFTLNVANTTIDDDYEGLYYTDTWVDADGKAYDNFPYEGKYDTAGFGTAVTLNVESDINITANSHVAGITMIQGDTTHSDVTYDGSHQWDNNIKVTDSTVTSGSLTDLEDDGHFGDSGEPSDYGSTADVGINNDAALVFSDNAGSDYRMVNNVEFDNSTLMGDVYFDSTFNSNFDKNGHLVDNSTTVYTNAGWADDNQNVDHLTLTLDHSKWVGAAWIDYEQVVPANFYDVAANSLAPESSSVDYWNRVNSADNFQSGIFDVVLNNGSEWDTTKDSRIDSLTVNSGSQVNVSSSTVTSDTIALNNGSSMNIGEGGYVDTDHLTINTYSTVNLDASTGWSTDAALYANTITVTNGGVLDVKVDQYDANPFQTDTLELTSGNRADNNGNVYSGVFDIHSSDYVLNADLVNDRTNDTSKANYGYGTIAMNSDGHLTVNGNGDINNADEMDNSAVDNVAAATGNYKVRIDNATGKGSIADYKGNELVYVNDKNSTATFSAANKADLGAYTYQAQQKGNTVVLQQMELTDYANMALSIPSANTNTWNMQQDTLNNRLNTSRHGFDDNGGAWVSYFGGNFNGDNGTINYDQDVNGIMVGVDSKIDGNNAKWIVGAAAAFAKGDMNDRTGQVDQDSQSAYVYSSARFANNVFVDGNLSYSRFNNDLSATMSNGDYVDGDTNADAWGFGLKLGYDWKINDAGYVTPYGAISGLFQSGDSYSLSNGMDVGGQDYDSLRYELGVDAGYTFNYGDQALTPYFKLAYVYDDSNNDTNVNGDNIDNGVEGSAVRVGVGSQFSFTKNFSAYTGVNYLGGGDVDQDWGANAGVKYTW</sequence>
<dbReference type="SUPFAM" id="SSF103515">
    <property type="entry name" value="Autotransporter"/>
    <property type="match status" value="1"/>
</dbReference>
<dbReference type="InterPro" id="IPR005546">
    <property type="entry name" value="Autotransporte_beta"/>
</dbReference>
<dbReference type="RefSeq" id="WP_253899328.1">
    <property type="nucleotide sequence ID" value="NZ_CALSBS010000045.1"/>
</dbReference>
<dbReference type="Gene3D" id="2.40.128.130">
    <property type="entry name" value="Autotransporter beta-domain"/>
    <property type="match status" value="1"/>
</dbReference>
<feature type="chain" id="PRO_5045784314" evidence="1">
    <location>
        <begin position="28"/>
        <end position="971"/>
    </location>
</feature>
<dbReference type="Proteomes" id="UP001152651">
    <property type="component" value="Unassembled WGS sequence"/>
</dbReference>